<organism evidence="1 2">
    <name type="scientific">Pleurodeles waltl</name>
    <name type="common">Iberian ribbed newt</name>
    <dbReference type="NCBI Taxonomy" id="8319"/>
    <lineage>
        <taxon>Eukaryota</taxon>
        <taxon>Metazoa</taxon>
        <taxon>Chordata</taxon>
        <taxon>Craniata</taxon>
        <taxon>Vertebrata</taxon>
        <taxon>Euteleostomi</taxon>
        <taxon>Amphibia</taxon>
        <taxon>Batrachia</taxon>
        <taxon>Caudata</taxon>
        <taxon>Salamandroidea</taxon>
        <taxon>Salamandridae</taxon>
        <taxon>Pleurodelinae</taxon>
        <taxon>Pleurodeles</taxon>
    </lineage>
</organism>
<dbReference type="EMBL" id="JANPWB010000011">
    <property type="protein sequence ID" value="KAJ1126933.1"/>
    <property type="molecule type" value="Genomic_DNA"/>
</dbReference>
<evidence type="ECO:0000313" key="1">
    <source>
        <dbReference type="EMBL" id="KAJ1126933.1"/>
    </source>
</evidence>
<accession>A0AAV7PK37</accession>
<dbReference type="Proteomes" id="UP001066276">
    <property type="component" value="Chromosome 7"/>
</dbReference>
<proteinExistence type="predicted"/>
<name>A0AAV7PK37_PLEWA</name>
<evidence type="ECO:0000313" key="2">
    <source>
        <dbReference type="Proteomes" id="UP001066276"/>
    </source>
</evidence>
<keyword evidence="2" id="KW-1185">Reference proteome</keyword>
<protein>
    <submittedName>
        <fullName evidence="1">Uncharacterized protein</fullName>
    </submittedName>
</protein>
<gene>
    <name evidence="1" type="ORF">NDU88_005339</name>
</gene>
<dbReference type="AlphaFoldDB" id="A0AAV7PK37"/>
<comment type="caution">
    <text evidence="1">The sequence shown here is derived from an EMBL/GenBank/DDBJ whole genome shotgun (WGS) entry which is preliminary data.</text>
</comment>
<sequence>MLSLMRLQPPGHFTLPVPQTLVGRSLCLIETFWTRARYLVPEGGYIMQQSVPMRKDLQGQDRARKAMPWRP</sequence>
<reference evidence="1" key="1">
    <citation type="journal article" date="2022" name="bioRxiv">
        <title>Sequencing and chromosome-scale assembly of the giantPleurodeles waltlgenome.</title>
        <authorList>
            <person name="Brown T."/>
            <person name="Elewa A."/>
            <person name="Iarovenko S."/>
            <person name="Subramanian E."/>
            <person name="Araus A.J."/>
            <person name="Petzold A."/>
            <person name="Susuki M."/>
            <person name="Suzuki K.-i.T."/>
            <person name="Hayashi T."/>
            <person name="Toyoda A."/>
            <person name="Oliveira C."/>
            <person name="Osipova E."/>
            <person name="Leigh N.D."/>
            <person name="Simon A."/>
            <person name="Yun M.H."/>
        </authorList>
    </citation>
    <scope>NUCLEOTIDE SEQUENCE</scope>
    <source>
        <strain evidence="1">20211129_DDA</strain>
        <tissue evidence="1">Liver</tissue>
    </source>
</reference>